<proteinExistence type="predicted"/>
<evidence type="ECO:0000259" key="1">
    <source>
        <dbReference type="Pfam" id="PF01636"/>
    </source>
</evidence>
<gene>
    <name evidence="2" type="ORF">B1H18_19940</name>
</gene>
<reference evidence="2 3" key="1">
    <citation type="submission" date="2017-02" db="EMBL/GenBank/DDBJ databases">
        <title>Draft Genome Sequence of Streptomyces tsukubaensis F601, a Producer of the immunosuppressant tacrolimus FK506.</title>
        <authorList>
            <person name="Zong G."/>
            <person name="Zhong C."/>
            <person name="Fu J."/>
            <person name="Qin R."/>
            <person name="Cao G."/>
        </authorList>
    </citation>
    <scope>NUCLEOTIDE SEQUENCE [LARGE SCALE GENOMIC DNA]</scope>
    <source>
        <strain evidence="2 3">F601</strain>
    </source>
</reference>
<comment type="caution">
    <text evidence="2">The sequence shown here is derived from an EMBL/GenBank/DDBJ whole genome shotgun (WGS) entry which is preliminary data.</text>
</comment>
<dbReference type="Pfam" id="PF01636">
    <property type="entry name" value="APH"/>
    <property type="match status" value="1"/>
</dbReference>
<feature type="domain" description="Aminoglycoside phosphotransferase" evidence="1">
    <location>
        <begin position="48"/>
        <end position="213"/>
    </location>
</feature>
<keyword evidence="3" id="KW-1185">Reference proteome</keyword>
<dbReference type="AlphaFoldDB" id="A0A1V4A711"/>
<dbReference type="STRING" id="83656.B1H18_19940"/>
<accession>A0A1V4A711</accession>
<evidence type="ECO:0000313" key="3">
    <source>
        <dbReference type="Proteomes" id="UP000190539"/>
    </source>
</evidence>
<organism evidence="2 3">
    <name type="scientific">Streptomyces tsukubensis</name>
    <dbReference type="NCBI Taxonomy" id="83656"/>
    <lineage>
        <taxon>Bacteria</taxon>
        <taxon>Bacillati</taxon>
        <taxon>Actinomycetota</taxon>
        <taxon>Actinomycetes</taxon>
        <taxon>Kitasatosporales</taxon>
        <taxon>Streptomycetaceae</taxon>
        <taxon>Streptomyces</taxon>
    </lineage>
</organism>
<protein>
    <recommendedName>
        <fullName evidence="1">Aminoglycoside phosphotransferase domain-containing protein</fullName>
    </recommendedName>
</protein>
<dbReference type="Proteomes" id="UP000190539">
    <property type="component" value="Unassembled WGS sequence"/>
</dbReference>
<sequence>MGTVDAEELIAKYSWLGMSSVSILRGVGGTWEEVRRAQRAYVRSPDILTAREAQNLEFLRELGRPRVCGTAGLHNGVLLTQIVPGRNLADELKARPRKTADLLDAVLVALGDLHGPAGVQRSGRTVPIAERSVVSVFRRKFNGLSAAAYLGALGRECGLTEYERLEVAELVKRTVWRLLQMRGAISSGRDTLVYGDLKPEHVYIDGTQLHFIDPALQWAAGPLPDIAKLAGRTRLPALDERIAP</sequence>
<evidence type="ECO:0000313" key="2">
    <source>
        <dbReference type="EMBL" id="OON77011.1"/>
    </source>
</evidence>
<dbReference type="SUPFAM" id="SSF56112">
    <property type="entry name" value="Protein kinase-like (PK-like)"/>
    <property type="match status" value="1"/>
</dbReference>
<dbReference type="InterPro" id="IPR011009">
    <property type="entry name" value="Kinase-like_dom_sf"/>
</dbReference>
<dbReference type="InterPro" id="IPR002575">
    <property type="entry name" value="Aminoglycoside_PTrfase"/>
</dbReference>
<dbReference type="EMBL" id="MVFC01000016">
    <property type="protein sequence ID" value="OON77011.1"/>
    <property type="molecule type" value="Genomic_DNA"/>
</dbReference>
<name>A0A1V4A711_9ACTN</name>